<sequence>MALYSIASVYAQVLSGNLTFDPDNTGFPTIQAFDTPLFNVTSFISDVTTNTSADPVNLVDGLQSLLGNSTLALVGEGGATTWINATVVPNSLQYQYHPEKLGMIYGIVFGVALLVVIDGLICLRANGTAASFDFQGIVEMDCQ</sequence>
<dbReference type="AlphaFoldDB" id="A0A9P5PZF8"/>
<reference evidence="2" key="1">
    <citation type="submission" date="2020-11" db="EMBL/GenBank/DDBJ databases">
        <authorList>
            <consortium name="DOE Joint Genome Institute"/>
            <person name="Ahrendt S."/>
            <person name="Riley R."/>
            <person name="Andreopoulos W."/>
            <person name="Labutti K."/>
            <person name="Pangilinan J."/>
            <person name="Ruiz-Duenas F.J."/>
            <person name="Barrasa J.M."/>
            <person name="Sanchez-Garcia M."/>
            <person name="Camarero S."/>
            <person name="Miyauchi S."/>
            <person name="Serrano A."/>
            <person name="Linde D."/>
            <person name="Babiker R."/>
            <person name="Drula E."/>
            <person name="Ayuso-Fernandez I."/>
            <person name="Pacheco R."/>
            <person name="Padilla G."/>
            <person name="Ferreira P."/>
            <person name="Barriuso J."/>
            <person name="Kellner H."/>
            <person name="Castanera R."/>
            <person name="Alfaro M."/>
            <person name="Ramirez L."/>
            <person name="Pisabarro A.G."/>
            <person name="Kuo A."/>
            <person name="Tritt A."/>
            <person name="Lipzen A."/>
            <person name="He G."/>
            <person name="Yan M."/>
            <person name="Ng V."/>
            <person name="Cullen D."/>
            <person name="Martin F."/>
            <person name="Rosso M.-N."/>
            <person name="Henrissat B."/>
            <person name="Hibbett D."/>
            <person name="Martinez A.T."/>
            <person name="Grigoriev I.V."/>
        </authorList>
    </citation>
    <scope>NUCLEOTIDE SEQUENCE</scope>
    <source>
        <strain evidence="2">AH 40177</strain>
    </source>
</reference>
<keyword evidence="1" id="KW-1133">Transmembrane helix</keyword>
<keyword evidence="1" id="KW-0472">Membrane</keyword>
<organism evidence="2 3">
    <name type="scientific">Rhodocollybia butyracea</name>
    <dbReference type="NCBI Taxonomy" id="206335"/>
    <lineage>
        <taxon>Eukaryota</taxon>
        <taxon>Fungi</taxon>
        <taxon>Dikarya</taxon>
        <taxon>Basidiomycota</taxon>
        <taxon>Agaricomycotina</taxon>
        <taxon>Agaricomycetes</taxon>
        <taxon>Agaricomycetidae</taxon>
        <taxon>Agaricales</taxon>
        <taxon>Marasmiineae</taxon>
        <taxon>Omphalotaceae</taxon>
        <taxon>Rhodocollybia</taxon>
    </lineage>
</organism>
<comment type="caution">
    <text evidence="2">The sequence shown here is derived from an EMBL/GenBank/DDBJ whole genome shotgun (WGS) entry which is preliminary data.</text>
</comment>
<evidence type="ECO:0000313" key="3">
    <source>
        <dbReference type="Proteomes" id="UP000772434"/>
    </source>
</evidence>
<evidence type="ECO:0000256" key="1">
    <source>
        <dbReference type="SAM" id="Phobius"/>
    </source>
</evidence>
<keyword evidence="1" id="KW-0812">Transmembrane</keyword>
<accession>A0A9P5PZF8</accession>
<evidence type="ECO:0000313" key="2">
    <source>
        <dbReference type="EMBL" id="KAF9072221.1"/>
    </source>
</evidence>
<dbReference type="EMBL" id="JADNRY010000025">
    <property type="protein sequence ID" value="KAF9072221.1"/>
    <property type="molecule type" value="Genomic_DNA"/>
</dbReference>
<proteinExistence type="predicted"/>
<gene>
    <name evidence="2" type="ORF">BDP27DRAFT_1445740</name>
</gene>
<dbReference type="OrthoDB" id="3158487at2759"/>
<name>A0A9P5PZF8_9AGAR</name>
<dbReference type="Proteomes" id="UP000772434">
    <property type="component" value="Unassembled WGS sequence"/>
</dbReference>
<keyword evidence="3" id="KW-1185">Reference proteome</keyword>
<protein>
    <submittedName>
        <fullName evidence="2">Uncharacterized protein</fullName>
    </submittedName>
</protein>
<feature type="transmembrane region" description="Helical" evidence="1">
    <location>
        <begin position="102"/>
        <end position="123"/>
    </location>
</feature>